<protein>
    <submittedName>
        <fullName evidence="1">Uncharacterized protein</fullName>
    </submittedName>
</protein>
<dbReference type="Proteomes" id="UP001175000">
    <property type="component" value="Unassembled WGS sequence"/>
</dbReference>
<reference evidence="1" key="1">
    <citation type="submission" date="2023-06" db="EMBL/GenBank/DDBJ databases">
        <title>Genome-scale phylogeny and comparative genomics of the fungal order Sordariales.</title>
        <authorList>
            <consortium name="Lawrence Berkeley National Laboratory"/>
            <person name="Hensen N."/>
            <person name="Bonometti L."/>
            <person name="Westerberg I."/>
            <person name="Brannstrom I.O."/>
            <person name="Guillou S."/>
            <person name="Cros-Aarteil S."/>
            <person name="Calhoun S."/>
            <person name="Haridas S."/>
            <person name="Kuo A."/>
            <person name="Mondo S."/>
            <person name="Pangilinan J."/>
            <person name="Riley R."/>
            <person name="Labutti K."/>
            <person name="Andreopoulos B."/>
            <person name="Lipzen A."/>
            <person name="Chen C."/>
            <person name="Yanf M."/>
            <person name="Daum C."/>
            <person name="Ng V."/>
            <person name="Clum A."/>
            <person name="Steindorff A."/>
            <person name="Ohm R."/>
            <person name="Martin F."/>
            <person name="Silar P."/>
            <person name="Natvig D."/>
            <person name="Lalanne C."/>
            <person name="Gautier V."/>
            <person name="Ament-Velasquez S.L."/>
            <person name="Kruys A."/>
            <person name="Hutchinson M.I."/>
            <person name="Powell A.J."/>
            <person name="Barry K."/>
            <person name="Miller A.N."/>
            <person name="Grigoriev I.V."/>
            <person name="Debuchy R."/>
            <person name="Gladieux P."/>
            <person name="Thoren M.H."/>
            <person name="Johannesson H."/>
        </authorList>
    </citation>
    <scope>NUCLEOTIDE SEQUENCE</scope>
    <source>
        <strain evidence="1">CBS 606.72</strain>
    </source>
</reference>
<gene>
    <name evidence="1" type="ORF">B0T14DRAFT_564204</name>
</gene>
<name>A0AA39WWZ2_9PEZI</name>
<sequence length="143" mass="15991">MERGSADLLRERTCSREVAGWREAADKIPVSGARWFCGRIDESDLSPFLGVVESRLVEAVKLLTLREKVKSSLNDILTNAVPFRQILTDPIGLDIDGVGPAEFPAPPTGSRFKLMFEYTVTEEGQFTLRMEYHTPELSDSMVN</sequence>
<dbReference type="EMBL" id="JAULSU010000003">
    <property type="protein sequence ID" value="KAK0622785.1"/>
    <property type="molecule type" value="Genomic_DNA"/>
</dbReference>
<accession>A0AA39WWZ2</accession>
<comment type="caution">
    <text evidence="1">The sequence shown here is derived from an EMBL/GenBank/DDBJ whole genome shotgun (WGS) entry which is preliminary data.</text>
</comment>
<evidence type="ECO:0000313" key="2">
    <source>
        <dbReference type="Proteomes" id="UP001175000"/>
    </source>
</evidence>
<organism evidence="1 2">
    <name type="scientific">Immersiella caudata</name>
    <dbReference type="NCBI Taxonomy" id="314043"/>
    <lineage>
        <taxon>Eukaryota</taxon>
        <taxon>Fungi</taxon>
        <taxon>Dikarya</taxon>
        <taxon>Ascomycota</taxon>
        <taxon>Pezizomycotina</taxon>
        <taxon>Sordariomycetes</taxon>
        <taxon>Sordariomycetidae</taxon>
        <taxon>Sordariales</taxon>
        <taxon>Lasiosphaeriaceae</taxon>
        <taxon>Immersiella</taxon>
    </lineage>
</organism>
<dbReference type="AlphaFoldDB" id="A0AA39WWZ2"/>
<evidence type="ECO:0000313" key="1">
    <source>
        <dbReference type="EMBL" id="KAK0622785.1"/>
    </source>
</evidence>
<keyword evidence="2" id="KW-1185">Reference proteome</keyword>
<proteinExistence type="predicted"/>